<reference evidence="2 3" key="1">
    <citation type="journal article" date="2019" name="Int. J. Syst. Evol. Microbiol.">
        <title>The Global Catalogue of Microorganisms (GCM) 10K type strain sequencing project: providing services to taxonomists for standard genome sequencing and annotation.</title>
        <authorList>
            <consortium name="The Broad Institute Genomics Platform"/>
            <consortium name="The Broad Institute Genome Sequencing Center for Infectious Disease"/>
            <person name="Wu L."/>
            <person name="Ma J."/>
        </authorList>
    </citation>
    <scope>NUCLEOTIDE SEQUENCE [LARGE SCALE GENOMIC DNA]</scope>
    <source>
        <strain evidence="2 3">JCM 14304</strain>
    </source>
</reference>
<evidence type="ECO:0000313" key="3">
    <source>
        <dbReference type="Proteomes" id="UP001500190"/>
    </source>
</evidence>
<accession>A0ABN2DGN3</accession>
<dbReference type="CDD" id="cd06587">
    <property type="entry name" value="VOC"/>
    <property type="match status" value="1"/>
</dbReference>
<dbReference type="Gene3D" id="3.10.180.10">
    <property type="entry name" value="2,3-Dihydroxybiphenyl 1,2-Dioxygenase, domain 1"/>
    <property type="match status" value="1"/>
</dbReference>
<dbReference type="SUPFAM" id="SSF54593">
    <property type="entry name" value="Glyoxalase/Bleomycin resistance protein/Dihydroxybiphenyl dioxygenase"/>
    <property type="match status" value="1"/>
</dbReference>
<dbReference type="EMBL" id="BAAAND010000003">
    <property type="protein sequence ID" value="GAA1575428.1"/>
    <property type="molecule type" value="Genomic_DNA"/>
</dbReference>
<dbReference type="PROSITE" id="PS51819">
    <property type="entry name" value="VOC"/>
    <property type="match status" value="1"/>
</dbReference>
<dbReference type="RefSeq" id="WP_344189036.1">
    <property type="nucleotide sequence ID" value="NZ_BAAAND010000003.1"/>
</dbReference>
<evidence type="ECO:0000259" key="1">
    <source>
        <dbReference type="PROSITE" id="PS51819"/>
    </source>
</evidence>
<proteinExistence type="predicted"/>
<name>A0ABN2DGN3_9ACTN</name>
<feature type="domain" description="VOC" evidence="1">
    <location>
        <begin position="6"/>
        <end position="119"/>
    </location>
</feature>
<keyword evidence="3" id="KW-1185">Reference proteome</keyword>
<evidence type="ECO:0000313" key="2">
    <source>
        <dbReference type="EMBL" id="GAA1575428.1"/>
    </source>
</evidence>
<organism evidence="2 3">
    <name type="scientific">Kribbella karoonensis</name>
    <dbReference type="NCBI Taxonomy" id="324851"/>
    <lineage>
        <taxon>Bacteria</taxon>
        <taxon>Bacillati</taxon>
        <taxon>Actinomycetota</taxon>
        <taxon>Actinomycetes</taxon>
        <taxon>Propionibacteriales</taxon>
        <taxon>Kribbellaceae</taxon>
        <taxon>Kribbella</taxon>
    </lineage>
</organism>
<comment type="caution">
    <text evidence="2">The sequence shown here is derived from an EMBL/GenBank/DDBJ whole genome shotgun (WGS) entry which is preliminary data.</text>
</comment>
<protein>
    <submittedName>
        <fullName evidence="2">VOC family protein</fullName>
    </submittedName>
</protein>
<dbReference type="Proteomes" id="UP001500190">
    <property type="component" value="Unassembled WGS sequence"/>
</dbReference>
<dbReference type="InterPro" id="IPR041581">
    <property type="entry name" value="Glyoxalase_6"/>
</dbReference>
<gene>
    <name evidence="2" type="ORF">GCM10009742_18340</name>
</gene>
<dbReference type="PANTHER" id="PTHR35908:SF1">
    <property type="entry name" value="CONSERVED PROTEIN"/>
    <property type="match status" value="1"/>
</dbReference>
<dbReference type="InterPro" id="IPR029068">
    <property type="entry name" value="Glyas_Bleomycin-R_OHBP_Dase"/>
</dbReference>
<sequence>MRYSHGELVVVVDVADLERAATFWTAVLGYVRAGEPSTYQTLLPSDGVGVEVLLQRVPDRKQSKNRVHLDLRTPDLDAEVARVVALGARRLTTTPIREDGWTWHVLADPDGNEFCVLQPPG</sequence>
<dbReference type="InterPro" id="IPR037523">
    <property type="entry name" value="VOC_core"/>
</dbReference>
<dbReference type="Pfam" id="PF18029">
    <property type="entry name" value="Glyoxalase_6"/>
    <property type="match status" value="1"/>
</dbReference>
<dbReference type="PANTHER" id="PTHR35908">
    <property type="entry name" value="HYPOTHETICAL FUSION PROTEIN"/>
    <property type="match status" value="1"/>
</dbReference>